<feature type="region of interest" description="Disordered" evidence="1">
    <location>
        <begin position="576"/>
        <end position="638"/>
    </location>
</feature>
<dbReference type="STRING" id="441959.B8MFU5"/>
<dbReference type="eggNOG" id="ENOG502S0KD">
    <property type="taxonomic scope" value="Eukaryota"/>
</dbReference>
<dbReference type="Proteomes" id="UP000001745">
    <property type="component" value="Unassembled WGS sequence"/>
</dbReference>
<feature type="region of interest" description="Disordered" evidence="1">
    <location>
        <begin position="1126"/>
        <end position="1188"/>
    </location>
</feature>
<proteinExistence type="predicted"/>
<dbReference type="OrthoDB" id="4226893at2759"/>
<dbReference type="Pfam" id="PF12520">
    <property type="entry name" value="DUF3723"/>
    <property type="match status" value="1"/>
</dbReference>
<dbReference type="RefSeq" id="XP_002483046.1">
    <property type="nucleotide sequence ID" value="XM_002483001.1"/>
</dbReference>
<dbReference type="PhylomeDB" id="B8MFU5"/>
<organism evidence="2 3">
    <name type="scientific">Talaromyces stipitatus (strain ATCC 10500 / CBS 375.48 / QM 6759 / NRRL 1006)</name>
    <name type="common">Penicillium stipitatum</name>
    <dbReference type="NCBI Taxonomy" id="441959"/>
    <lineage>
        <taxon>Eukaryota</taxon>
        <taxon>Fungi</taxon>
        <taxon>Dikarya</taxon>
        <taxon>Ascomycota</taxon>
        <taxon>Pezizomycotina</taxon>
        <taxon>Eurotiomycetes</taxon>
        <taxon>Eurotiomycetidae</taxon>
        <taxon>Eurotiales</taxon>
        <taxon>Trichocomaceae</taxon>
        <taxon>Talaromyces</taxon>
        <taxon>Talaromyces sect. Talaromyces</taxon>
    </lineage>
</organism>
<feature type="compositionally biased region" description="Low complexity" evidence="1">
    <location>
        <begin position="774"/>
        <end position="786"/>
    </location>
</feature>
<feature type="region of interest" description="Disordered" evidence="1">
    <location>
        <begin position="765"/>
        <end position="852"/>
    </location>
</feature>
<feature type="compositionally biased region" description="Basic residues" evidence="1">
    <location>
        <begin position="1087"/>
        <end position="1101"/>
    </location>
</feature>
<protein>
    <submittedName>
        <fullName evidence="2">Uncharacterized protein</fullName>
    </submittedName>
</protein>
<dbReference type="GeneID" id="8100795"/>
<reference evidence="3" key="1">
    <citation type="journal article" date="2015" name="Genome Announc.">
        <title>Genome sequence of the AIDS-associated pathogen Penicillium marneffei (ATCC18224) and its near taxonomic relative Talaromyces stipitatus (ATCC10500).</title>
        <authorList>
            <person name="Nierman W.C."/>
            <person name="Fedorova-Abrams N.D."/>
            <person name="Andrianopoulos A."/>
        </authorList>
    </citation>
    <scope>NUCLEOTIDE SEQUENCE [LARGE SCALE GENOMIC DNA]</scope>
    <source>
        <strain evidence="3">ATCC 10500 / CBS 375.48 / QM 6759 / NRRL 1006</strain>
    </source>
</reference>
<gene>
    <name evidence="2" type="ORF">TSTA_009340</name>
</gene>
<feature type="compositionally biased region" description="Basic and acidic residues" evidence="1">
    <location>
        <begin position="811"/>
        <end position="839"/>
    </location>
</feature>
<feature type="region of interest" description="Disordered" evidence="1">
    <location>
        <begin position="706"/>
        <end position="752"/>
    </location>
</feature>
<dbReference type="EMBL" id="EQ962656">
    <property type="protein sequence ID" value="EED15812.1"/>
    <property type="molecule type" value="Genomic_DNA"/>
</dbReference>
<feature type="compositionally biased region" description="Basic and acidic residues" evidence="1">
    <location>
        <begin position="991"/>
        <end position="1014"/>
    </location>
</feature>
<feature type="compositionally biased region" description="Low complexity" evidence="1">
    <location>
        <begin position="1061"/>
        <end position="1072"/>
    </location>
</feature>
<evidence type="ECO:0000313" key="3">
    <source>
        <dbReference type="Proteomes" id="UP000001745"/>
    </source>
</evidence>
<feature type="compositionally biased region" description="Basic and acidic residues" evidence="1">
    <location>
        <begin position="1167"/>
        <end position="1183"/>
    </location>
</feature>
<dbReference type="PANTHER" id="PTHR34491">
    <property type="entry name" value="A-TYPE INCLUSION PROTEIN, PUTATIVE-RELATED"/>
    <property type="match status" value="1"/>
</dbReference>
<dbReference type="InParanoid" id="B8MFU5"/>
<evidence type="ECO:0000256" key="1">
    <source>
        <dbReference type="SAM" id="MobiDB-lite"/>
    </source>
</evidence>
<name>B8MFU5_TALSN</name>
<accession>B8MFU5</accession>
<sequence length="1301" mass="146922">MEPFLFTDTELQVGTERSRKYLGTAKIDLDHISFHPDSSRTIDPENIDRLREVFRSEGCRRYEIQNHITGVVSRESLQEALRAAHKAQDELLTTTPQSIPHLQFSAGQVFCLHGQHRVRAGAEVLLGEDRWWTVDLYLDDISTELRTALIEEYANERRPNDGEIYRKIRQYQQEHNAHFQRRWWVRLSSSKARRLQQLHKNIDIQCAFDALLPISGVWDGMSIGKLSKVMALDSDKEVLNYLSHIKKFWVELVSVDPTHPNLAAIRKIDSHTVKKLESMAPGGSRVDARTVRGWVISGEVLGEFSETERSNMWERMQQFDGLIPSLHTFFRDMDYLEACADAVKRLFPLSKTHPTLWSAMSHSYARPAASGDDCLIQTTESQLSRRPSDNVNHLELAYRQVWLYAMRHYPSMSKDPESNDLLTRPANEKADETVVYEMAVLAQKLGFTSAGIEEIINQSPDRQIAVDCLLKARKPESYQYSAADLERSVRRIVECFAAATPCEQPLHSRPVMTFADNRRARGGLPSRQAQKNDRRFLFIDHLHREVSATEKVSTWFVRRSVYFAFFGRCFSPPPDAPGERTASVANSASPRSPLFVPDDASEGGSETRMDGPLLVTETEEVSPGAVPGITDPRRLSREASAVAEQERLRQEAARVATEAAEQERLQREAIAAEQVRLQREAAEQERREQEERVRIEQERLRKEAEARAAAEMAEQERLRREAERVAAEAEQERLQREAQERAAAEAAEQERLEQEAIAAEQVRLQREAEERAANEAAQQERLQQIQREAEEQAAEQERIRREAEEQAAEQSRLEREAEERAAEEEKERLAVAAEQERLRQNAAERASAEEERIAQERAVALAHLEQNDDHISTPTDAVPLERLSSTTQIDITPDLPSLITQLRETSDSLDEDHNARVGPHGIATQNSLENARQAALDSHAGDVPTNDGSPPRTITAGLEPITEEAEVSNPIPSVIIDDDRQRQLQEQIAERRRADKEKVANAKRAPLEIDDHFTQTRSADNEDLYEPDEEVMTAPPERLTEPTVSPEGASETFEPDHTSTAVPVASVPRAARLSQKIASPRQPMGIKKTRKSAIAPKKPRGSRASFDPSLPRRTLLEFETIMATGPAWPGNQEISPGNVGPDSSATAEQAASPASGLARLWRSRNPAPKEAKSRRNETSDPRRQLPLLPDDLGADSMIFWVWKANKWREMERIPLDPSDPLRAVRVALRYERDEPVEFVDRNMHAIAAAKCVQAALAEGTRSIFLLLRDGPLERPITRAMAMAADDLAKETPLVQGRKRGR</sequence>
<dbReference type="PANTHER" id="PTHR34491:SF74">
    <property type="entry name" value="DUF4456 DOMAIN-CONTAINING PROTEIN"/>
    <property type="match status" value="1"/>
</dbReference>
<feature type="compositionally biased region" description="Basic and acidic residues" evidence="1">
    <location>
        <begin position="787"/>
        <end position="804"/>
    </location>
</feature>
<feature type="region of interest" description="Disordered" evidence="1">
    <location>
        <begin position="991"/>
        <end position="1110"/>
    </location>
</feature>
<evidence type="ECO:0000313" key="2">
    <source>
        <dbReference type="EMBL" id="EED15812.1"/>
    </source>
</evidence>
<dbReference type="InterPro" id="IPR022198">
    <property type="entry name" value="DUF3723"/>
</dbReference>
<keyword evidence="3" id="KW-1185">Reference proteome</keyword>
<dbReference type="VEuPathDB" id="FungiDB:TSTA_009340"/>
<dbReference type="HOGENOM" id="CLU_004286_6_0_1"/>
<feature type="compositionally biased region" description="Acidic residues" evidence="1">
    <location>
        <begin position="1021"/>
        <end position="1031"/>
    </location>
</feature>
<dbReference type="OMA" id="PRANDEH"/>